<dbReference type="Gene3D" id="3.40.50.360">
    <property type="match status" value="1"/>
</dbReference>
<dbReference type="InterPro" id="IPR029039">
    <property type="entry name" value="Flavoprotein-like_sf"/>
</dbReference>
<dbReference type="InterPro" id="IPR050712">
    <property type="entry name" value="NAD(P)H-dep_reductase"/>
</dbReference>
<protein>
    <submittedName>
        <fullName evidence="3">NAD(P)H-dependent FMN reductase</fullName>
    </submittedName>
</protein>
<comment type="caution">
    <text evidence="3">The sequence shown here is derived from an EMBL/GenBank/DDBJ whole genome shotgun (WGS) entry which is preliminary data.</text>
</comment>
<proteinExistence type="predicted"/>
<name>A0ABN2P2V9_9ACTN</name>
<dbReference type="SUPFAM" id="SSF52218">
    <property type="entry name" value="Flavoproteins"/>
    <property type="match status" value="1"/>
</dbReference>
<feature type="domain" description="NADPH-dependent FMN reductase-like" evidence="2">
    <location>
        <begin position="30"/>
        <end position="178"/>
    </location>
</feature>
<keyword evidence="4" id="KW-1185">Reference proteome</keyword>
<dbReference type="RefSeq" id="WP_344260771.1">
    <property type="nucleotide sequence ID" value="NZ_BAAAMJ010000018.1"/>
</dbReference>
<evidence type="ECO:0000256" key="1">
    <source>
        <dbReference type="SAM" id="MobiDB-lite"/>
    </source>
</evidence>
<feature type="compositionally biased region" description="Low complexity" evidence="1">
    <location>
        <begin position="1"/>
        <end position="22"/>
    </location>
</feature>
<dbReference type="PANTHER" id="PTHR30543">
    <property type="entry name" value="CHROMATE REDUCTASE"/>
    <property type="match status" value="1"/>
</dbReference>
<dbReference type="EMBL" id="BAAAMJ010000018">
    <property type="protein sequence ID" value="GAA1910959.1"/>
    <property type="molecule type" value="Genomic_DNA"/>
</dbReference>
<evidence type="ECO:0000313" key="4">
    <source>
        <dbReference type="Proteomes" id="UP001501303"/>
    </source>
</evidence>
<dbReference type="PANTHER" id="PTHR30543:SF21">
    <property type="entry name" value="NAD(P)H-DEPENDENT FMN REDUCTASE LOT6"/>
    <property type="match status" value="1"/>
</dbReference>
<reference evidence="3 4" key="1">
    <citation type="journal article" date="2019" name="Int. J. Syst. Evol. Microbiol.">
        <title>The Global Catalogue of Microorganisms (GCM) 10K type strain sequencing project: providing services to taxonomists for standard genome sequencing and annotation.</title>
        <authorList>
            <consortium name="The Broad Institute Genomics Platform"/>
            <consortium name="The Broad Institute Genome Sequencing Center for Infectious Disease"/>
            <person name="Wu L."/>
            <person name="Ma J."/>
        </authorList>
    </citation>
    <scope>NUCLEOTIDE SEQUENCE [LARGE SCALE GENOMIC DNA]</scope>
    <source>
        <strain evidence="3 4">JCM 13581</strain>
    </source>
</reference>
<gene>
    <name evidence="3" type="ORF">GCM10009716_21020</name>
</gene>
<feature type="region of interest" description="Disordered" evidence="1">
    <location>
        <begin position="1"/>
        <end position="23"/>
    </location>
</feature>
<evidence type="ECO:0000259" key="2">
    <source>
        <dbReference type="Pfam" id="PF03358"/>
    </source>
</evidence>
<accession>A0ABN2P2V9</accession>
<sequence>MSAPTTPTSSTSPTTTGLPAATDHTGSVRRVLAISGSLRAASFNTALLRAAPAYAPAGVEIELYGGLRDLPPLDEDLEAGPLPTAVADLHHRVREADGLLIATPEYNYSVPGVLKNALDWASRPGTEPHPPLRDKPVAIMGASPSAFGTVRAQLALRQVLLCTKSRVVPAPEVMLSSAYRHFDEKGALIPASAEKLSERLTALLAALDSLIAASRPR</sequence>
<evidence type="ECO:0000313" key="3">
    <source>
        <dbReference type="EMBL" id="GAA1910959.1"/>
    </source>
</evidence>
<dbReference type="Pfam" id="PF03358">
    <property type="entry name" value="FMN_red"/>
    <property type="match status" value="1"/>
</dbReference>
<dbReference type="Proteomes" id="UP001501303">
    <property type="component" value="Unassembled WGS sequence"/>
</dbReference>
<dbReference type="InterPro" id="IPR005025">
    <property type="entry name" value="FMN_Rdtase-like_dom"/>
</dbReference>
<organism evidence="3 4">
    <name type="scientific">Streptomyces sodiiphilus</name>
    <dbReference type="NCBI Taxonomy" id="226217"/>
    <lineage>
        <taxon>Bacteria</taxon>
        <taxon>Bacillati</taxon>
        <taxon>Actinomycetota</taxon>
        <taxon>Actinomycetes</taxon>
        <taxon>Kitasatosporales</taxon>
        <taxon>Streptomycetaceae</taxon>
        <taxon>Streptomyces</taxon>
    </lineage>
</organism>